<dbReference type="Gene3D" id="2.60.120.920">
    <property type="match status" value="1"/>
</dbReference>
<dbReference type="InterPro" id="IPR043136">
    <property type="entry name" value="B30.2/SPRY_sf"/>
</dbReference>
<dbReference type="InterPro" id="IPR003877">
    <property type="entry name" value="SPRY_dom"/>
</dbReference>
<dbReference type="InterPro" id="IPR017907">
    <property type="entry name" value="Znf_RING_CS"/>
</dbReference>
<dbReference type="InterPro" id="IPR006574">
    <property type="entry name" value="PRY"/>
</dbReference>
<dbReference type="InterPro" id="IPR001841">
    <property type="entry name" value="Znf_RING"/>
</dbReference>
<dbReference type="Proteomes" id="UP000694923">
    <property type="component" value="Unplaced"/>
</dbReference>
<keyword evidence="2 4" id="KW-0863">Zinc-finger</keyword>
<proteinExistence type="predicted"/>
<feature type="non-terminal residue" evidence="8">
    <location>
        <position position="203"/>
    </location>
</feature>
<dbReference type="GeneID" id="103599638"/>
<name>A0ABM0RN14_GALVR</name>
<keyword evidence="7" id="KW-1185">Reference proteome</keyword>
<dbReference type="RefSeq" id="XP_008582005.1">
    <property type="nucleotide sequence ID" value="XM_008583783.1"/>
</dbReference>
<evidence type="ECO:0000259" key="6">
    <source>
        <dbReference type="PROSITE" id="PS50188"/>
    </source>
</evidence>
<dbReference type="InterPro" id="IPR013320">
    <property type="entry name" value="ConA-like_dom_sf"/>
</dbReference>
<dbReference type="Pfam" id="PF15227">
    <property type="entry name" value="zf-C3HC4_4"/>
    <property type="match status" value="1"/>
</dbReference>
<protein>
    <submittedName>
        <fullName evidence="8">Ret finger protein-like 4B</fullName>
    </submittedName>
</protein>
<feature type="domain" description="B30.2/SPRY" evidence="6">
    <location>
        <begin position="77"/>
        <end position="203"/>
    </location>
</feature>
<evidence type="ECO:0000313" key="7">
    <source>
        <dbReference type="Proteomes" id="UP000694923"/>
    </source>
</evidence>
<dbReference type="SUPFAM" id="SSF57850">
    <property type="entry name" value="RING/U-box"/>
    <property type="match status" value="1"/>
</dbReference>
<dbReference type="PRINTS" id="PR01407">
    <property type="entry name" value="BUTYPHLNCDUF"/>
</dbReference>
<dbReference type="SUPFAM" id="SSF49899">
    <property type="entry name" value="Concanavalin A-like lectins/glucanases"/>
    <property type="match status" value="1"/>
</dbReference>
<dbReference type="Gene3D" id="3.30.40.10">
    <property type="entry name" value="Zinc/RING finger domain, C3HC4 (zinc finger)"/>
    <property type="match status" value="1"/>
</dbReference>
<dbReference type="SMART" id="SM00184">
    <property type="entry name" value="RING"/>
    <property type="match status" value="1"/>
</dbReference>
<keyword evidence="3" id="KW-0862">Zinc</keyword>
<accession>A0ABM0RN14</accession>
<dbReference type="PROSITE" id="PS00518">
    <property type="entry name" value="ZF_RING_1"/>
    <property type="match status" value="1"/>
</dbReference>
<evidence type="ECO:0000256" key="4">
    <source>
        <dbReference type="PROSITE-ProRule" id="PRU00175"/>
    </source>
</evidence>
<sequence length="203" mass="22865">MARSLQAEATCPVCLDFFSYPVSISCGHTFCSHCIKKWMREGENLRMPCPLCQEEIDAPPSKERQIRHLTLLIQQHFPLLEQSLHVSQKLLRFREDVTLDAATANSLLVLSDDLRSVRCGKVCHSPLVDPRRFTHLACVLGTPSFSAGRHYWEVEVGEGKEWALGVCRESVDRGTKSDLSSEQSFWLISMRAGAIHANSIPEQ</sequence>
<evidence type="ECO:0000256" key="2">
    <source>
        <dbReference type="ARBA" id="ARBA00022771"/>
    </source>
</evidence>
<gene>
    <name evidence="8" type="primary">LOC103599638</name>
</gene>
<dbReference type="InterPro" id="IPR003879">
    <property type="entry name" value="Butyrophylin_SPRY"/>
</dbReference>
<dbReference type="PROSITE" id="PS50089">
    <property type="entry name" value="ZF_RING_2"/>
    <property type="match status" value="1"/>
</dbReference>
<evidence type="ECO:0000313" key="8">
    <source>
        <dbReference type="RefSeq" id="XP_008582005.1"/>
    </source>
</evidence>
<dbReference type="Pfam" id="PF13765">
    <property type="entry name" value="PRY"/>
    <property type="match status" value="1"/>
</dbReference>
<dbReference type="InterPro" id="IPR013083">
    <property type="entry name" value="Znf_RING/FYVE/PHD"/>
</dbReference>
<dbReference type="PANTHER" id="PTHR24103">
    <property type="entry name" value="E3 UBIQUITIN-PROTEIN LIGASE TRIM"/>
    <property type="match status" value="1"/>
</dbReference>
<evidence type="ECO:0000256" key="3">
    <source>
        <dbReference type="ARBA" id="ARBA00022833"/>
    </source>
</evidence>
<organism evidence="7 8">
    <name type="scientific">Galeopterus variegatus</name>
    <name type="common">Malayan flying lemur</name>
    <name type="synonym">Cynocephalus variegatus</name>
    <dbReference type="NCBI Taxonomy" id="482537"/>
    <lineage>
        <taxon>Eukaryota</taxon>
        <taxon>Metazoa</taxon>
        <taxon>Chordata</taxon>
        <taxon>Craniata</taxon>
        <taxon>Vertebrata</taxon>
        <taxon>Euteleostomi</taxon>
        <taxon>Mammalia</taxon>
        <taxon>Eutheria</taxon>
        <taxon>Euarchontoglires</taxon>
        <taxon>Dermoptera</taxon>
        <taxon>Cynocephalidae</taxon>
        <taxon>Galeopterus</taxon>
    </lineage>
</organism>
<evidence type="ECO:0000259" key="5">
    <source>
        <dbReference type="PROSITE" id="PS50089"/>
    </source>
</evidence>
<dbReference type="InterPro" id="IPR050143">
    <property type="entry name" value="TRIM/RBCC"/>
</dbReference>
<dbReference type="InterPro" id="IPR001870">
    <property type="entry name" value="B30.2/SPRY"/>
</dbReference>
<keyword evidence="1" id="KW-0479">Metal-binding</keyword>
<feature type="domain" description="RING-type" evidence="5">
    <location>
        <begin position="11"/>
        <end position="53"/>
    </location>
</feature>
<dbReference type="Pfam" id="PF00622">
    <property type="entry name" value="SPRY"/>
    <property type="match status" value="1"/>
</dbReference>
<evidence type="ECO:0000256" key="1">
    <source>
        <dbReference type="ARBA" id="ARBA00022723"/>
    </source>
</evidence>
<reference evidence="8" key="1">
    <citation type="submission" date="2025-08" db="UniProtKB">
        <authorList>
            <consortium name="RefSeq"/>
        </authorList>
    </citation>
    <scope>IDENTIFICATION</scope>
</reference>
<dbReference type="SMART" id="SM00589">
    <property type="entry name" value="PRY"/>
    <property type="match status" value="1"/>
</dbReference>
<dbReference type="PROSITE" id="PS50188">
    <property type="entry name" value="B302_SPRY"/>
    <property type="match status" value="1"/>
</dbReference>